<dbReference type="EMBL" id="MN739731">
    <property type="protein sequence ID" value="QHT23489.1"/>
    <property type="molecule type" value="Genomic_DNA"/>
</dbReference>
<proteinExistence type="predicted"/>
<protein>
    <submittedName>
        <fullName evidence="1">Uncharacterized protein</fullName>
    </submittedName>
</protein>
<evidence type="ECO:0000313" key="1">
    <source>
        <dbReference type="EMBL" id="QHT23489.1"/>
    </source>
</evidence>
<organism evidence="1">
    <name type="scientific">viral metagenome</name>
    <dbReference type="NCBI Taxonomy" id="1070528"/>
    <lineage>
        <taxon>unclassified sequences</taxon>
        <taxon>metagenomes</taxon>
        <taxon>organismal metagenomes</taxon>
    </lineage>
</organism>
<reference evidence="1" key="1">
    <citation type="journal article" date="2020" name="Nature">
        <title>Giant virus diversity and host interactions through global metagenomics.</title>
        <authorList>
            <person name="Schulz F."/>
            <person name="Roux S."/>
            <person name="Paez-Espino D."/>
            <person name="Jungbluth S."/>
            <person name="Walsh D.A."/>
            <person name="Denef V.J."/>
            <person name="McMahon K.D."/>
            <person name="Konstantinidis K.T."/>
            <person name="Eloe-Fadrosh E.A."/>
            <person name="Kyrpides N.C."/>
            <person name="Woyke T."/>
        </authorList>
    </citation>
    <scope>NUCLEOTIDE SEQUENCE</scope>
    <source>
        <strain evidence="1">GVMAG-M-3300023179-116</strain>
    </source>
</reference>
<name>A0A6C0E5D9_9ZZZZ</name>
<sequence length="401" mass="47978">MKNNYINHFNYSLNSNHDGDGDDQTILSSVFTYYNGQYDIIKNKSTKSFNTKLTKNFTDLLHSKKIYIIDYANVIHILYNQYHNINTVISHFYTFIYKHLLLNETIFIISKNVAIPNLDFNFTIQNVFTIGRKITSLIINEKYFNEEKLNIYNLQYKKNISSSSDDLLGHFICFNLFVYLFKNNKKPENKIVMMTNDKQYLNKNLFGTTYDEDKHQIHFDNDIHVQRIIYDNNEYQLTNVIIDEMLIKNFFTEYIVTNQDDIVDMECIIVSLIELLLNTNRKNKLYTGKYVSSKQNINKNFTRKKFIKKTTNFSYNQLNKLFVKTIEEKKKHDARNGFHCILHNIKQITYKNGDLKKIYYLYAYIKYIQSFLHKNIINNHKSKILYDFYGNIDKDKIIQLF</sequence>
<accession>A0A6C0E5D9</accession>
<dbReference type="AlphaFoldDB" id="A0A6C0E5D9"/>